<comment type="caution">
    <text evidence="9">The sequence shown here is derived from an EMBL/GenBank/DDBJ whole genome shotgun (WGS) entry which is preliminary data.</text>
</comment>
<dbReference type="EMBL" id="BOPG01000009">
    <property type="protein sequence ID" value="GIJ54019.1"/>
    <property type="molecule type" value="Genomic_DNA"/>
</dbReference>
<reference evidence="9" key="1">
    <citation type="submission" date="2021-01" db="EMBL/GenBank/DDBJ databases">
        <title>Whole genome shotgun sequence of Virgisporangium aurantiacum NBRC 16421.</title>
        <authorList>
            <person name="Komaki H."/>
            <person name="Tamura T."/>
        </authorList>
    </citation>
    <scope>NUCLEOTIDE SEQUENCE</scope>
    <source>
        <strain evidence="9">NBRC 16421</strain>
    </source>
</reference>
<dbReference type="InterPro" id="IPR015414">
    <property type="entry name" value="TMEM64"/>
</dbReference>
<keyword evidence="4 7" id="KW-0812">Transmembrane</keyword>
<evidence type="ECO:0000259" key="8">
    <source>
        <dbReference type="Pfam" id="PF09335"/>
    </source>
</evidence>
<dbReference type="Pfam" id="PF09335">
    <property type="entry name" value="VTT_dom"/>
    <property type="match status" value="1"/>
</dbReference>
<evidence type="ECO:0000313" key="9">
    <source>
        <dbReference type="EMBL" id="GIJ54019.1"/>
    </source>
</evidence>
<evidence type="ECO:0000256" key="4">
    <source>
        <dbReference type="ARBA" id="ARBA00022692"/>
    </source>
</evidence>
<sequence length="304" mass="32253">MDVGAYADERNDHAPERTGSIYLTHAQRSDQEIRRELHRLSTLVDVPGSLPSARDEIRQALIMTRRAVASVRKTPPWRRQWSRPTGPALRFMILVTLVAMLLATALIAGPDRETLLHAARGGSMFAPVAAVVGSALLVAAMVPRTWLAFAGGALFGSVAGAMYVLAGVTAGAALAFLVGRLLGRSFVSTKLRGRFALIEASVARRGVWAVVVCRLIPIVPFAISNYAFGTTSVRPRQMIAGTMLGALPATFAYSALGSATMHGDWLGAKVAGGCVLALGACGVIGTYLVWRRRPHAAPAVSLTK</sequence>
<feature type="transmembrane region" description="Helical" evidence="7">
    <location>
        <begin position="121"/>
        <end position="142"/>
    </location>
</feature>
<dbReference type="GO" id="GO:0005886">
    <property type="term" value="C:plasma membrane"/>
    <property type="evidence" value="ECO:0007669"/>
    <property type="project" value="UniProtKB-SubCell"/>
</dbReference>
<evidence type="ECO:0000256" key="6">
    <source>
        <dbReference type="ARBA" id="ARBA00023136"/>
    </source>
</evidence>
<feature type="transmembrane region" description="Helical" evidence="7">
    <location>
        <begin position="240"/>
        <end position="258"/>
    </location>
</feature>
<evidence type="ECO:0000256" key="1">
    <source>
        <dbReference type="ARBA" id="ARBA00004651"/>
    </source>
</evidence>
<feature type="transmembrane region" description="Helical" evidence="7">
    <location>
        <begin position="270"/>
        <end position="290"/>
    </location>
</feature>
<proteinExistence type="inferred from homology"/>
<keyword evidence="6 7" id="KW-0472">Membrane</keyword>
<evidence type="ECO:0000256" key="2">
    <source>
        <dbReference type="ARBA" id="ARBA00008640"/>
    </source>
</evidence>
<comment type="subcellular location">
    <subcellularLocation>
        <location evidence="1 7">Cell membrane</location>
        <topology evidence="1 7">Multi-pass membrane protein</topology>
    </subcellularLocation>
</comment>
<dbReference type="AlphaFoldDB" id="A0A8J3YXW1"/>
<evidence type="ECO:0000313" key="10">
    <source>
        <dbReference type="Proteomes" id="UP000612585"/>
    </source>
</evidence>
<dbReference type="PANTHER" id="PTHR12677:SF59">
    <property type="entry name" value="GOLGI APPARATUS MEMBRANE PROTEIN TVP38-RELATED"/>
    <property type="match status" value="1"/>
</dbReference>
<keyword evidence="10" id="KW-1185">Reference proteome</keyword>
<dbReference type="Proteomes" id="UP000612585">
    <property type="component" value="Unassembled WGS sequence"/>
</dbReference>
<keyword evidence="5 7" id="KW-1133">Transmembrane helix</keyword>
<comment type="similarity">
    <text evidence="2 7">Belongs to the TVP38/TMEM64 family.</text>
</comment>
<dbReference type="PANTHER" id="PTHR12677">
    <property type="entry name" value="GOLGI APPARATUS MEMBRANE PROTEIN TVP38-RELATED"/>
    <property type="match status" value="1"/>
</dbReference>
<accession>A0A8J3YXW1</accession>
<dbReference type="InterPro" id="IPR032816">
    <property type="entry name" value="VTT_dom"/>
</dbReference>
<protein>
    <recommendedName>
        <fullName evidence="7">TVP38/TMEM64 family membrane protein</fullName>
    </recommendedName>
</protein>
<feature type="domain" description="VTT" evidence="8">
    <location>
        <begin position="142"/>
        <end position="258"/>
    </location>
</feature>
<keyword evidence="3 7" id="KW-1003">Cell membrane</keyword>
<gene>
    <name evidence="9" type="ORF">Vau01_015350</name>
</gene>
<organism evidence="9 10">
    <name type="scientific">Virgisporangium aurantiacum</name>
    <dbReference type="NCBI Taxonomy" id="175570"/>
    <lineage>
        <taxon>Bacteria</taxon>
        <taxon>Bacillati</taxon>
        <taxon>Actinomycetota</taxon>
        <taxon>Actinomycetes</taxon>
        <taxon>Micromonosporales</taxon>
        <taxon>Micromonosporaceae</taxon>
        <taxon>Virgisporangium</taxon>
    </lineage>
</organism>
<name>A0A8J3YXW1_9ACTN</name>
<feature type="transmembrane region" description="Helical" evidence="7">
    <location>
        <begin position="88"/>
        <end position="109"/>
    </location>
</feature>
<evidence type="ECO:0000256" key="7">
    <source>
        <dbReference type="RuleBase" id="RU366058"/>
    </source>
</evidence>
<evidence type="ECO:0000256" key="3">
    <source>
        <dbReference type="ARBA" id="ARBA00022475"/>
    </source>
</evidence>
<feature type="transmembrane region" description="Helical" evidence="7">
    <location>
        <begin position="154"/>
        <end position="178"/>
    </location>
</feature>
<evidence type="ECO:0000256" key="5">
    <source>
        <dbReference type="ARBA" id="ARBA00022989"/>
    </source>
</evidence>
<feature type="transmembrane region" description="Helical" evidence="7">
    <location>
        <begin position="207"/>
        <end position="228"/>
    </location>
</feature>